<dbReference type="RefSeq" id="WP_343995412.1">
    <property type="nucleotide sequence ID" value="NZ_BAAALG010000011.1"/>
</dbReference>
<comment type="caution">
    <text evidence="1">The sequence shown here is derived from an EMBL/GenBank/DDBJ whole genome shotgun (WGS) entry which is preliminary data.</text>
</comment>
<dbReference type="EMBL" id="BAAALG010000011">
    <property type="protein sequence ID" value="GAA1106556.1"/>
    <property type="molecule type" value="Genomic_DNA"/>
</dbReference>
<dbReference type="Pfam" id="PF07394">
    <property type="entry name" value="DUF1501"/>
    <property type="match status" value="1"/>
</dbReference>
<dbReference type="PANTHER" id="PTHR43737">
    <property type="entry name" value="BLL7424 PROTEIN"/>
    <property type="match status" value="1"/>
</dbReference>
<reference evidence="1 2" key="1">
    <citation type="journal article" date="2019" name="Int. J. Syst. Evol. Microbiol.">
        <title>The Global Catalogue of Microorganisms (GCM) 10K type strain sequencing project: providing services to taxonomists for standard genome sequencing and annotation.</title>
        <authorList>
            <consortium name="The Broad Institute Genomics Platform"/>
            <consortium name="The Broad Institute Genome Sequencing Center for Infectious Disease"/>
            <person name="Wu L."/>
            <person name="Ma J."/>
        </authorList>
    </citation>
    <scope>NUCLEOTIDE SEQUENCE [LARGE SCALE GENOMIC DNA]</scope>
    <source>
        <strain evidence="1 2">JCM 13008</strain>
    </source>
</reference>
<evidence type="ECO:0000313" key="1">
    <source>
        <dbReference type="EMBL" id="GAA1106556.1"/>
    </source>
</evidence>
<name>A0ABN1TX32_9ACTN</name>
<proteinExistence type="predicted"/>
<organism evidence="1 2">
    <name type="scientific">Nocardioides dubius</name>
    <dbReference type="NCBI Taxonomy" id="317019"/>
    <lineage>
        <taxon>Bacteria</taxon>
        <taxon>Bacillati</taxon>
        <taxon>Actinomycetota</taxon>
        <taxon>Actinomycetes</taxon>
        <taxon>Propionibacteriales</taxon>
        <taxon>Nocardioidaceae</taxon>
        <taxon>Nocardioides</taxon>
    </lineage>
</organism>
<protein>
    <submittedName>
        <fullName evidence="1">DUF1501 domain-containing protein</fullName>
    </submittedName>
</protein>
<dbReference type="PANTHER" id="PTHR43737:SF1">
    <property type="entry name" value="DUF1501 DOMAIN-CONTAINING PROTEIN"/>
    <property type="match status" value="1"/>
</dbReference>
<sequence>MTEEKCCDEFAGLSRRGLFKAGFGLAAGLSVVSTFGQAVLQETRAAAPGPADAVLVVLSLRGACDGLSLVVPHGDPVYAQARPTIAVPSSRLLAKDGFFGLHPELAPLLPMWNAGELAAVHATGLPVANRSHFAAMEAVEDADPGSSARVGWLNRLVGQSGANDPLRALQVGSASVPTSLVGPQRTAAIREVDRVRLAGQDDEFEQARLTSMQTVWGRAGGSLGTGGRSALGLVDSFAPIRASAPEPTPGVVYPENDLGRALAAAARTIRADRGVEVIALDQGDWDMHAGHGTLEWGEMRSNTRQLAQGLAAFFADLGAQRRKVTLVTISEFGRRVRENASGGTDHGHGNVMFLLGEGVNGGRYYGRWPGLANTLDADLRVTLDYRSVLGEVVAKRMGASTAKVFPGVTMNMLGAVKAR</sequence>
<evidence type="ECO:0000313" key="2">
    <source>
        <dbReference type="Proteomes" id="UP001501581"/>
    </source>
</evidence>
<dbReference type="InterPro" id="IPR010869">
    <property type="entry name" value="DUF1501"/>
</dbReference>
<dbReference type="Proteomes" id="UP001501581">
    <property type="component" value="Unassembled WGS sequence"/>
</dbReference>
<gene>
    <name evidence="1" type="ORF">GCM10009668_27880</name>
</gene>
<keyword evidence="2" id="KW-1185">Reference proteome</keyword>
<accession>A0ABN1TX32</accession>